<gene>
    <name evidence="3" type="ORF">SAMN05216283_101474</name>
</gene>
<name>A0A1I2BPV6_9BACT</name>
<accession>A0A1I2BPV6</accession>
<dbReference type="SUPFAM" id="SSF51735">
    <property type="entry name" value="NAD(P)-binding Rossmann-fold domains"/>
    <property type="match status" value="1"/>
</dbReference>
<evidence type="ECO:0000256" key="1">
    <source>
        <dbReference type="ARBA" id="ARBA00023002"/>
    </source>
</evidence>
<sequence>MRKRVGILGTGSVGRVLASGFLKYGYEVRIGTRDRHRLDDWLEKAGDGVAVCSFEEAAHFGDLVVLAVKGSAVEFVLDLAGGANLHEKTVIDTCNPISDEDPENGVLRFFTKPNYSLMEHLQEKYSRIHFVKAFSSIGNALMVNPYFEEGKPTMFICGNNEQAKQQVTEVLHLFGWDVEDMGKVEAARAIEPLCMLWCIPGFLKNEWNHAFKMLKSEA</sequence>
<dbReference type="AlphaFoldDB" id="A0A1I2BPV6"/>
<protein>
    <recommendedName>
        <fullName evidence="2">Pyrroline-5-carboxylate reductase catalytic N-terminal domain-containing protein</fullName>
    </recommendedName>
</protein>
<dbReference type="InterPro" id="IPR036291">
    <property type="entry name" value="NAD(P)-bd_dom_sf"/>
</dbReference>
<feature type="domain" description="Pyrroline-5-carboxylate reductase catalytic N-terminal" evidence="2">
    <location>
        <begin position="4"/>
        <end position="96"/>
    </location>
</feature>
<evidence type="ECO:0000313" key="4">
    <source>
        <dbReference type="Proteomes" id="UP000198964"/>
    </source>
</evidence>
<dbReference type="GO" id="GO:0052851">
    <property type="term" value="F:ferric-chelate reductase (NADPH) activity"/>
    <property type="evidence" value="ECO:0007669"/>
    <property type="project" value="TreeGrafter"/>
</dbReference>
<dbReference type="EMBL" id="FONW01000001">
    <property type="protein sequence ID" value="SFE57898.1"/>
    <property type="molecule type" value="Genomic_DNA"/>
</dbReference>
<dbReference type="Gene3D" id="3.40.50.720">
    <property type="entry name" value="NAD(P)-binding Rossmann-like Domain"/>
    <property type="match status" value="1"/>
</dbReference>
<dbReference type="Proteomes" id="UP000198964">
    <property type="component" value="Unassembled WGS sequence"/>
</dbReference>
<dbReference type="GO" id="GO:0008823">
    <property type="term" value="F:cupric reductase (NADH) activity"/>
    <property type="evidence" value="ECO:0007669"/>
    <property type="project" value="TreeGrafter"/>
</dbReference>
<evidence type="ECO:0000313" key="3">
    <source>
        <dbReference type="EMBL" id="SFE57898.1"/>
    </source>
</evidence>
<dbReference type="InterPro" id="IPR028939">
    <property type="entry name" value="P5C_Rdtase_cat_N"/>
</dbReference>
<dbReference type="Pfam" id="PF03807">
    <property type="entry name" value="F420_oxidored"/>
    <property type="match status" value="1"/>
</dbReference>
<keyword evidence="1" id="KW-0560">Oxidoreductase</keyword>
<dbReference type="PANTHER" id="PTHR14239">
    <property type="entry name" value="DUDULIN-RELATED"/>
    <property type="match status" value="1"/>
</dbReference>
<reference evidence="3 4" key="1">
    <citation type="submission" date="2016-10" db="EMBL/GenBank/DDBJ databases">
        <authorList>
            <person name="de Groot N.N."/>
        </authorList>
    </citation>
    <scope>NUCLEOTIDE SEQUENCE [LARGE SCALE GENOMIC DNA]</scope>
    <source>
        <strain evidence="3 4">CGMCC 1.9156</strain>
    </source>
</reference>
<dbReference type="InterPro" id="IPR051267">
    <property type="entry name" value="STEAP_metalloreductase"/>
</dbReference>
<dbReference type="RefSeq" id="WP_093918212.1">
    <property type="nucleotide sequence ID" value="NZ_FONW01000001.1"/>
</dbReference>
<evidence type="ECO:0000259" key="2">
    <source>
        <dbReference type="Pfam" id="PF03807"/>
    </source>
</evidence>
<dbReference type="GO" id="GO:0015677">
    <property type="term" value="P:copper ion import"/>
    <property type="evidence" value="ECO:0007669"/>
    <property type="project" value="TreeGrafter"/>
</dbReference>
<keyword evidence="4" id="KW-1185">Reference proteome</keyword>
<dbReference type="GO" id="GO:0005886">
    <property type="term" value="C:plasma membrane"/>
    <property type="evidence" value="ECO:0007669"/>
    <property type="project" value="TreeGrafter"/>
</dbReference>
<organism evidence="3 4">
    <name type="scientific">Sunxiuqinia elliptica</name>
    <dbReference type="NCBI Taxonomy" id="655355"/>
    <lineage>
        <taxon>Bacteria</taxon>
        <taxon>Pseudomonadati</taxon>
        <taxon>Bacteroidota</taxon>
        <taxon>Bacteroidia</taxon>
        <taxon>Marinilabiliales</taxon>
        <taxon>Prolixibacteraceae</taxon>
        <taxon>Sunxiuqinia</taxon>
    </lineage>
</organism>
<proteinExistence type="predicted"/>
<dbReference type="PANTHER" id="PTHR14239:SF0">
    <property type="entry name" value="F420-DEPENDENT NADP REDUCTASE"/>
    <property type="match status" value="1"/>
</dbReference>